<evidence type="ECO:0000313" key="3">
    <source>
        <dbReference type="Proteomes" id="UP000238312"/>
    </source>
</evidence>
<proteinExistence type="predicted"/>
<keyword evidence="1" id="KW-0175">Coiled coil</keyword>
<evidence type="ECO:0000256" key="1">
    <source>
        <dbReference type="SAM" id="Coils"/>
    </source>
</evidence>
<dbReference type="NCBIfam" id="TIGR01764">
    <property type="entry name" value="excise"/>
    <property type="match status" value="1"/>
</dbReference>
<feature type="coiled-coil region" evidence="1">
    <location>
        <begin position="77"/>
        <end position="118"/>
    </location>
</feature>
<organism evidence="2 3">
    <name type="scientific">Nonomuraea fuscirosea</name>
    <dbReference type="NCBI Taxonomy" id="1291556"/>
    <lineage>
        <taxon>Bacteria</taxon>
        <taxon>Bacillati</taxon>
        <taxon>Actinomycetota</taxon>
        <taxon>Actinomycetes</taxon>
        <taxon>Streptosporangiales</taxon>
        <taxon>Streptosporangiaceae</taxon>
        <taxon>Nonomuraea</taxon>
    </lineage>
</organism>
<reference evidence="2 3" key="1">
    <citation type="submission" date="2018-03" db="EMBL/GenBank/DDBJ databases">
        <title>Genomic Encyclopedia of Type Strains, Phase III (KMG-III): the genomes of soil and plant-associated and newly described type strains.</title>
        <authorList>
            <person name="Whitman W."/>
        </authorList>
    </citation>
    <scope>NUCLEOTIDE SEQUENCE [LARGE SCALE GENOMIC DNA]</scope>
    <source>
        <strain evidence="2 3">CGMCC 4.7104</strain>
    </source>
</reference>
<dbReference type="AlphaFoldDB" id="A0A2T0N2E7"/>
<comment type="caution">
    <text evidence="2">The sequence shown here is derived from an EMBL/GenBank/DDBJ whole genome shotgun (WGS) entry which is preliminary data.</text>
</comment>
<keyword evidence="3" id="KW-1185">Reference proteome</keyword>
<evidence type="ECO:0000313" key="2">
    <source>
        <dbReference type="EMBL" id="PRX66160.1"/>
    </source>
</evidence>
<dbReference type="EMBL" id="PVNG01000006">
    <property type="protein sequence ID" value="PRX66160.1"/>
    <property type="molecule type" value="Genomic_DNA"/>
</dbReference>
<dbReference type="InterPro" id="IPR010093">
    <property type="entry name" value="SinI_DNA-bd"/>
</dbReference>
<protein>
    <submittedName>
        <fullName evidence="2">Excisionase family DNA binding protein</fullName>
    </submittedName>
</protein>
<accession>A0A2T0N2E7</accession>
<dbReference type="GO" id="GO:0003677">
    <property type="term" value="F:DNA binding"/>
    <property type="evidence" value="ECO:0007669"/>
    <property type="project" value="InterPro"/>
</dbReference>
<dbReference type="RefSeq" id="WP_106239783.1">
    <property type="nucleotide sequence ID" value="NZ_PVNG01000006.1"/>
</dbReference>
<sequence length="137" mass="15483">MTSATTAETPEQIVGDLIDAVVPTDQHMLEVRHVAKVLGVTDRAVLYLLQDRKLGFIRTGKRGYRIPRVILTEYMMRNFVARELTEAEQRLAATRKALQMAERQLAKLNARIEEAELALRDEESPPKGRSTQTVLVP</sequence>
<gene>
    <name evidence="2" type="ORF">B0I32_106296</name>
</gene>
<name>A0A2T0N2E7_9ACTN</name>
<dbReference type="Proteomes" id="UP000238312">
    <property type="component" value="Unassembled WGS sequence"/>
</dbReference>